<evidence type="ECO:0000313" key="2">
    <source>
        <dbReference type="EMBL" id="KAJ7382023.1"/>
    </source>
</evidence>
<evidence type="ECO:0000313" key="3">
    <source>
        <dbReference type="Proteomes" id="UP001163046"/>
    </source>
</evidence>
<dbReference type="Proteomes" id="UP001163046">
    <property type="component" value="Unassembled WGS sequence"/>
</dbReference>
<dbReference type="EMBL" id="MU825946">
    <property type="protein sequence ID" value="KAJ7382023.1"/>
    <property type="molecule type" value="Genomic_DNA"/>
</dbReference>
<organism evidence="2 3">
    <name type="scientific">Desmophyllum pertusum</name>
    <dbReference type="NCBI Taxonomy" id="174260"/>
    <lineage>
        <taxon>Eukaryota</taxon>
        <taxon>Metazoa</taxon>
        <taxon>Cnidaria</taxon>
        <taxon>Anthozoa</taxon>
        <taxon>Hexacorallia</taxon>
        <taxon>Scleractinia</taxon>
        <taxon>Caryophylliina</taxon>
        <taxon>Caryophylliidae</taxon>
        <taxon>Desmophyllum</taxon>
    </lineage>
</organism>
<sequence length="223" mass="25324">MSASPITKQLWRVSTLVFGAEYERFVVGNRYHGNSGLSRPRSPLLITADGLRRLDDVLGNKIGVPLEARSSLRNQPWSELREYHTESELHESLQDGSMDKIWLFGDCNMEDEDFMIVDEWDAPRLGVRIQFANKINHDQNFTECLKDAKLENFLGQPTDDANASDSNANDSEPWDSDDLDYNDCLRKHSTGKSGRDTRLPPICEQVGTCLITFCWPVLVFLSP</sequence>
<feature type="compositionally biased region" description="Low complexity" evidence="1">
    <location>
        <begin position="159"/>
        <end position="171"/>
    </location>
</feature>
<reference evidence="2" key="1">
    <citation type="submission" date="2023-01" db="EMBL/GenBank/DDBJ databases">
        <title>Genome assembly of the deep-sea coral Lophelia pertusa.</title>
        <authorList>
            <person name="Herrera S."/>
            <person name="Cordes E."/>
        </authorList>
    </citation>
    <scope>NUCLEOTIDE SEQUENCE</scope>
    <source>
        <strain evidence="2">USNM1676648</strain>
        <tissue evidence="2">Polyp</tissue>
    </source>
</reference>
<proteinExistence type="predicted"/>
<gene>
    <name evidence="2" type="ORF">OS493_037611</name>
</gene>
<comment type="caution">
    <text evidence="2">The sequence shown here is derived from an EMBL/GenBank/DDBJ whole genome shotgun (WGS) entry which is preliminary data.</text>
</comment>
<keyword evidence="3" id="KW-1185">Reference proteome</keyword>
<feature type="region of interest" description="Disordered" evidence="1">
    <location>
        <begin position="155"/>
        <end position="176"/>
    </location>
</feature>
<protein>
    <submittedName>
        <fullName evidence="2">Uncharacterized protein</fullName>
    </submittedName>
</protein>
<dbReference type="AlphaFoldDB" id="A0A9W9ZHU2"/>
<evidence type="ECO:0000256" key="1">
    <source>
        <dbReference type="SAM" id="MobiDB-lite"/>
    </source>
</evidence>
<name>A0A9W9ZHU2_9CNID</name>
<accession>A0A9W9ZHU2</accession>